<organism evidence="2">
    <name type="scientific">bioreactor metagenome</name>
    <dbReference type="NCBI Taxonomy" id="1076179"/>
    <lineage>
        <taxon>unclassified sequences</taxon>
        <taxon>metagenomes</taxon>
        <taxon>ecological metagenomes</taxon>
    </lineage>
</organism>
<name>A0A645CRX7_9ZZZZ</name>
<gene>
    <name evidence="2" type="ORF">SDC9_126912</name>
</gene>
<reference evidence="2" key="1">
    <citation type="submission" date="2019-08" db="EMBL/GenBank/DDBJ databases">
        <authorList>
            <person name="Kucharzyk K."/>
            <person name="Murdoch R.W."/>
            <person name="Higgins S."/>
            <person name="Loffler F."/>
        </authorList>
    </citation>
    <scope>NUCLEOTIDE SEQUENCE</scope>
</reference>
<feature type="compositionally biased region" description="Basic and acidic residues" evidence="1">
    <location>
        <begin position="60"/>
        <end position="75"/>
    </location>
</feature>
<evidence type="ECO:0000313" key="2">
    <source>
        <dbReference type="EMBL" id="MPM79870.1"/>
    </source>
</evidence>
<protein>
    <submittedName>
        <fullName evidence="2">Uncharacterized protein</fullName>
    </submittedName>
</protein>
<sequence length="188" mass="20276">MKRSSVFVVVVGPLARDEGGPDLELQVQCDDECQVAAHGQKRCEDQDGLELELIARQAGHHGEHVDRHDQPHGRQADAGQAAEQDAEQYVGADDEHQRLPCDPADGFGLALVAEQRACGDDGAEQCNQNAHDEREVSRPHARTCAYVVGRGAPGKRHAESAEKKPGGEVSLTVYFHNFGLLASPQRGG</sequence>
<dbReference type="AlphaFoldDB" id="A0A645CRX7"/>
<feature type="region of interest" description="Disordered" evidence="1">
    <location>
        <begin position="59"/>
        <end position="101"/>
    </location>
</feature>
<dbReference type="EMBL" id="VSSQ01029650">
    <property type="protein sequence ID" value="MPM79870.1"/>
    <property type="molecule type" value="Genomic_DNA"/>
</dbReference>
<accession>A0A645CRX7</accession>
<comment type="caution">
    <text evidence="2">The sequence shown here is derived from an EMBL/GenBank/DDBJ whole genome shotgun (WGS) entry which is preliminary data.</text>
</comment>
<proteinExistence type="predicted"/>
<evidence type="ECO:0000256" key="1">
    <source>
        <dbReference type="SAM" id="MobiDB-lite"/>
    </source>
</evidence>